<name>A0ABQ6Y468_9GAMM</name>
<dbReference type="Gene3D" id="3.40.630.10">
    <property type="entry name" value="Zn peptidases"/>
    <property type="match status" value="2"/>
</dbReference>
<dbReference type="Gene3D" id="3.50.30.30">
    <property type="match status" value="1"/>
</dbReference>
<proteinExistence type="predicted"/>
<reference evidence="1 2" key="1">
    <citation type="submission" date="2012-09" db="EMBL/GenBank/DDBJ databases">
        <title>Genome Sequence of alkane-degrading Bacterium Alcanivorax sp. 6-D-6.</title>
        <authorList>
            <person name="Lai Q."/>
            <person name="Shao Z."/>
        </authorList>
    </citation>
    <scope>NUCLEOTIDE SEQUENCE [LARGE SCALE GENOMIC DNA]</scope>
    <source>
        <strain evidence="1 2">6-D-6</strain>
    </source>
</reference>
<evidence type="ECO:0008006" key="3">
    <source>
        <dbReference type="Google" id="ProtNLM"/>
    </source>
</evidence>
<dbReference type="Proteomes" id="UP000771797">
    <property type="component" value="Unassembled WGS sequence"/>
</dbReference>
<evidence type="ECO:0000313" key="1">
    <source>
        <dbReference type="EMBL" id="KAF0804005.1"/>
    </source>
</evidence>
<dbReference type="PROSITE" id="PS51257">
    <property type="entry name" value="PROKAR_LIPOPROTEIN"/>
    <property type="match status" value="1"/>
</dbReference>
<evidence type="ECO:0000313" key="2">
    <source>
        <dbReference type="Proteomes" id="UP000771797"/>
    </source>
</evidence>
<dbReference type="RefSeq" id="WP_159661425.1">
    <property type="nucleotide sequence ID" value="NZ_AQPF01000041.1"/>
</dbReference>
<dbReference type="SUPFAM" id="SSF53187">
    <property type="entry name" value="Zn-dependent exopeptidases"/>
    <property type="match status" value="1"/>
</dbReference>
<accession>A0ABQ6Y468</accession>
<dbReference type="EMBL" id="AQPF01000041">
    <property type="protein sequence ID" value="KAF0804005.1"/>
    <property type="molecule type" value="Genomic_DNA"/>
</dbReference>
<protein>
    <recommendedName>
        <fullName evidence="3">PA domain-containing protein</fullName>
    </recommendedName>
</protein>
<sequence length="538" mass="57833">MTLLFRCFGNTPFIKAGTGIGVLAGLTLILAACGGGSSHHGSESSCAARHGWPSDPLGTDSTRHLDASQFISVNQLKQWHRELDALGLRDTGGPEEDAYIRTLAGRLDCAGVRDVTLEPVTFPRWSTDDWRLTLNGEPLPVASYIPYSGSTPEQGVTAPTVYVDITQPVDPSTVAGRIVLFDVPNVTVPTQFFLDNAMQVWDPLSSFSPDELYSRPYLAIDAVTRTLDALGNTEAVGAIGILQMPYETAHGSYFPYDGIIRQVPALYVDRDLGAQLKGLSNGTELTLRLPAKVADTTTHNVVAMIPGASDEITVIHSHTDGTNGLEDNGPDAIIGIAQYLARLPQSALPRTVMVMFSSGHFAGGVGIKGFLQQHADDDLLDRIKSIITVEHLGAQRWEPDSNGILQPTGLDELACFFAPRIPSLADAAYRASEAADAGPVIISAPLNPDADAGKHEAVWPGEGQYFYSHNKMSDANYITGPNYLLNWGVDTVEKTDFQRVHALMMAFTRMVLDLSEVPGEDLSAPSATNGETIAPPEH</sequence>
<keyword evidence="2" id="KW-1185">Reference proteome</keyword>
<gene>
    <name evidence="1" type="ORF">A6D6_03470</name>
</gene>
<comment type="caution">
    <text evidence="1">The sequence shown here is derived from an EMBL/GenBank/DDBJ whole genome shotgun (WGS) entry which is preliminary data.</text>
</comment>
<organism evidence="1 2">
    <name type="scientific">Alcanivorax xiamenensis</name>
    <dbReference type="NCBI Taxonomy" id="1177156"/>
    <lineage>
        <taxon>Bacteria</taxon>
        <taxon>Pseudomonadati</taxon>
        <taxon>Pseudomonadota</taxon>
        <taxon>Gammaproteobacteria</taxon>
        <taxon>Oceanospirillales</taxon>
        <taxon>Alcanivoracaceae</taxon>
        <taxon>Alcanivorax</taxon>
    </lineage>
</organism>